<accession>A0ABP8EQE1</accession>
<dbReference type="EMBL" id="BAABBA010000002">
    <property type="protein sequence ID" value="GAA4286239.1"/>
    <property type="molecule type" value="Genomic_DNA"/>
</dbReference>
<protein>
    <recommendedName>
        <fullName evidence="5">DUF1206 domain-containing protein</fullName>
    </recommendedName>
</protein>
<proteinExistence type="predicted"/>
<feature type="transmembrane region" description="Helical" evidence="2">
    <location>
        <begin position="227"/>
        <end position="247"/>
    </location>
</feature>
<evidence type="ECO:0000313" key="4">
    <source>
        <dbReference type="Proteomes" id="UP001499841"/>
    </source>
</evidence>
<feature type="region of interest" description="Disordered" evidence="1">
    <location>
        <begin position="181"/>
        <end position="202"/>
    </location>
</feature>
<feature type="transmembrane region" description="Helical" evidence="2">
    <location>
        <begin position="62"/>
        <end position="90"/>
    </location>
</feature>
<evidence type="ECO:0000313" key="3">
    <source>
        <dbReference type="EMBL" id="GAA4286239.1"/>
    </source>
</evidence>
<keyword evidence="2" id="KW-0472">Membrane</keyword>
<keyword evidence="2" id="KW-0812">Transmembrane</keyword>
<feature type="transmembrane region" description="Helical" evidence="2">
    <location>
        <begin position="110"/>
        <end position="136"/>
    </location>
</feature>
<gene>
    <name evidence="3" type="ORF">GCM10022262_05980</name>
</gene>
<feature type="transmembrane region" description="Helical" evidence="2">
    <location>
        <begin position="20"/>
        <end position="38"/>
    </location>
</feature>
<dbReference type="Proteomes" id="UP001499841">
    <property type="component" value="Unassembled WGS sequence"/>
</dbReference>
<evidence type="ECO:0000256" key="1">
    <source>
        <dbReference type="SAM" id="MobiDB-lite"/>
    </source>
</evidence>
<organism evidence="3 4">
    <name type="scientific">Georgenia daeguensis</name>
    <dbReference type="NCBI Taxonomy" id="908355"/>
    <lineage>
        <taxon>Bacteria</taxon>
        <taxon>Bacillati</taxon>
        <taxon>Actinomycetota</taxon>
        <taxon>Actinomycetes</taxon>
        <taxon>Micrococcales</taxon>
        <taxon>Bogoriellaceae</taxon>
        <taxon>Georgenia</taxon>
    </lineage>
</organism>
<reference evidence="4" key="1">
    <citation type="journal article" date="2019" name="Int. J. Syst. Evol. Microbiol.">
        <title>The Global Catalogue of Microorganisms (GCM) 10K type strain sequencing project: providing services to taxonomists for standard genome sequencing and annotation.</title>
        <authorList>
            <consortium name="The Broad Institute Genomics Platform"/>
            <consortium name="The Broad Institute Genome Sequencing Center for Infectious Disease"/>
            <person name="Wu L."/>
            <person name="Ma J."/>
        </authorList>
    </citation>
    <scope>NUCLEOTIDE SEQUENCE [LARGE SCALE GENOMIC DNA]</scope>
    <source>
        <strain evidence="4">JCM 17459</strain>
    </source>
</reference>
<comment type="caution">
    <text evidence="3">The sequence shown here is derived from an EMBL/GenBank/DDBJ whole genome shotgun (WGS) entry which is preliminary data.</text>
</comment>
<name>A0ABP8EQE1_9MICO</name>
<feature type="transmembrane region" description="Helical" evidence="2">
    <location>
        <begin position="267"/>
        <end position="292"/>
    </location>
</feature>
<keyword evidence="2" id="KW-1133">Transmembrane helix</keyword>
<feature type="transmembrane region" description="Helical" evidence="2">
    <location>
        <begin position="148"/>
        <end position="167"/>
    </location>
</feature>
<sequence length="293" mass="30434">MTAVDGAVRRRTTPVRQFQVVGLVHGALFAWTGLYVHAPRHYTGGLERVLAGLGGGGFGDRFYSVVVAVLAWGHVPVVYLLALWGVVLALGSIRGRAGAGYDPGRIPTVLLFWGSLTIAGTIRGIAGTTAGAHSFMGSEYYGVAFGGFWVWLTVALTATVVAAVRAIRGIPSPDAASWRHTRAARTVARRSQRRTSAGRPQRRPYSDLALLARTGHADELTQDERDVVGAGAGGSAVAALLLGIFGLGPAGLVPAIRAVRRGGPASWVARTGLLLCAASTAIIVVALLLAALG</sequence>
<keyword evidence="4" id="KW-1185">Reference proteome</keyword>
<feature type="compositionally biased region" description="Basic residues" evidence="1">
    <location>
        <begin position="181"/>
        <end position="193"/>
    </location>
</feature>
<evidence type="ECO:0008006" key="5">
    <source>
        <dbReference type="Google" id="ProtNLM"/>
    </source>
</evidence>
<dbReference type="RefSeq" id="WP_345037494.1">
    <property type="nucleotide sequence ID" value="NZ_BAABBA010000002.1"/>
</dbReference>
<evidence type="ECO:0000256" key="2">
    <source>
        <dbReference type="SAM" id="Phobius"/>
    </source>
</evidence>